<dbReference type="Gene3D" id="2.60.120.10">
    <property type="entry name" value="Jelly Rolls"/>
    <property type="match status" value="1"/>
</dbReference>
<name>V2Y6X9_9FIRM</name>
<keyword evidence="3" id="KW-1185">Reference proteome</keyword>
<dbReference type="RefSeq" id="WP_023353901.1">
    <property type="nucleotide sequence ID" value="NZ_KI535367.1"/>
</dbReference>
<dbReference type="InterPro" id="IPR018490">
    <property type="entry name" value="cNMP-bd_dom_sf"/>
</dbReference>
<dbReference type="AlphaFoldDB" id="V2Y6X9"/>
<evidence type="ECO:0000313" key="2">
    <source>
        <dbReference type="EMBL" id="ESL03852.1"/>
    </source>
</evidence>
<dbReference type="HOGENOM" id="CLU_018092_0_0_9"/>
<comment type="caution">
    <text evidence="2">The sequence shown here is derived from an EMBL/GenBank/DDBJ whole genome shotgun (WGS) entry which is preliminary data.</text>
</comment>
<dbReference type="Proteomes" id="UP000018227">
    <property type="component" value="Unassembled WGS sequence"/>
</dbReference>
<organism evidence="2 3">
    <name type="scientific">Catonella morbi ATCC 51271</name>
    <dbReference type="NCBI Taxonomy" id="592026"/>
    <lineage>
        <taxon>Bacteria</taxon>
        <taxon>Bacillati</taxon>
        <taxon>Bacillota</taxon>
        <taxon>Clostridia</taxon>
        <taxon>Lachnospirales</taxon>
        <taxon>Lachnospiraceae</taxon>
        <taxon>Catonella</taxon>
    </lineage>
</organism>
<dbReference type="EMBL" id="ACIL03000007">
    <property type="protein sequence ID" value="ESL03852.1"/>
    <property type="molecule type" value="Genomic_DNA"/>
</dbReference>
<proteinExistence type="predicted"/>
<dbReference type="SUPFAM" id="SSF51206">
    <property type="entry name" value="cAMP-binding domain-like"/>
    <property type="match status" value="1"/>
</dbReference>
<reference evidence="2 3" key="1">
    <citation type="submission" date="2013-06" db="EMBL/GenBank/DDBJ databases">
        <authorList>
            <person name="Weinstock G."/>
            <person name="Sodergren E."/>
            <person name="Clifton S."/>
            <person name="Fulton L."/>
            <person name="Fulton B."/>
            <person name="Courtney L."/>
            <person name="Fronick C."/>
            <person name="Harrison M."/>
            <person name="Strong C."/>
            <person name="Farmer C."/>
            <person name="Delahaunty K."/>
            <person name="Markovic C."/>
            <person name="Hall O."/>
            <person name="Minx P."/>
            <person name="Tomlinson C."/>
            <person name="Mitreva M."/>
            <person name="Nelson J."/>
            <person name="Hou S."/>
            <person name="Wollam A."/>
            <person name="Pepin K.H."/>
            <person name="Johnson M."/>
            <person name="Bhonagiri V."/>
            <person name="Nash W.E."/>
            <person name="Warren W."/>
            <person name="Chinwalla A."/>
            <person name="Mardis E.R."/>
            <person name="Wilson R.K."/>
        </authorList>
    </citation>
    <scope>NUCLEOTIDE SEQUENCE [LARGE SCALE GENOMIC DNA]</scope>
    <source>
        <strain evidence="2 3">ATCC 51271</strain>
    </source>
</reference>
<dbReference type="eggNOG" id="COG0664">
    <property type="taxonomic scope" value="Bacteria"/>
</dbReference>
<dbReference type="InterPro" id="IPR014710">
    <property type="entry name" value="RmlC-like_jellyroll"/>
</dbReference>
<dbReference type="PROSITE" id="PS50042">
    <property type="entry name" value="CNMP_BINDING_3"/>
    <property type="match status" value="1"/>
</dbReference>
<dbReference type="InterPro" id="IPR000595">
    <property type="entry name" value="cNMP-bd_dom"/>
</dbReference>
<evidence type="ECO:0000259" key="1">
    <source>
        <dbReference type="PROSITE" id="PS50042"/>
    </source>
</evidence>
<sequence>MSEFIMKTGDIITTAGQSIDIIWIIKSGRVRVEYAGGSYELGVGDVIGVCEAFLEVHFLNYVALDDTTTYAYQIVSMDSVDSILSSNPDIARIFIRSCIRQITKLIYSYRTEQIRCNAIYDSLKACYNIYINLGQYLGIEFERNKGIEELEAYSDNEELDFWLSGYYEGLNRVYANEKCKCLISETDISIGMLRKGCLDARKSVQLMGDRYQFVKKCLNYYFLEENGGLYYKLLDLFERFPIDISIKNNFLNKMNIIAYEAIKFPMREDRALAYKIQECSEILKSLKMNTVTSENAVQENSESDIIEELYESLDTILDFADIFGSERRFFRLNINKLNLLKDKNAVDDETMALKREIASEFYQIYSEVFFKSLEKEIPPAVRMFLYFGYIDENLAGREYTRELYRLSEELKENVPENTGVYTFYDWLLAIYHGKKKPCRNELDVDFSDYVRELRTTKRLTKEEAEKMLEDGEARVSYELDNIFKTANKITFGRVSTFCPVFLEENILKDLKDCFVKASSIRRKINAVKNVDYSAFYRETLAVDGGDILAREQVHVEKLPDFILMPNAGVRGIMWQEIEGKVRTTPSRMFISVFHMEDLQNTIIRMTGEFRWELCKRVQGFRWNDITEPSLTSLYCDYVQFYRKNNNLSLEMKEKVKLSLQRCRNSFKEMFVQDYITYILYEGNGSPRLNKVARQILFEFCPLDAEGMERLAKNPTYTELIKQRKVKQEQKLQRYEGLERKLLKETGSVPLSLKQEIDFIKGIR</sequence>
<accession>V2Y6X9</accession>
<evidence type="ECO:0000313" key="3">
    <source>
        <dbReference type="Proteomes" id="UP000018227"/>
    </source>
</evidence>
<protein>
    <submittedName>
        <fullName evidence="2">Cyclic nucleotide-binding domain protein</fullName>
    </submittedName>
</protein>
<gene>
    <name evidence="2" type="ORF">GCWU0000282_001019</name>
</gene>
<dbReference type="STRING" id="592026.GCWU0000282_001019"/>
<dbReference type="OrthoDB" id="334160at2"/>
<feature type="domain" description="Cyclic nucleotide-binding" evidence="1">
    <location>
        <begin position="1"/>
        <end position="48"/>
    </location>
</feature>